<dbReference type="GO" id="GO:1900449">
    <property type="term" value="P:regulation of glutamate receptor signaling pathway"/>
    <property type="evidence" value="ECO:0007669"/>
    <property type="project" value="InterPro"/>
</dbReference>
<keyword evidence="2" id="KW-0813">Transport</keyword>
<dbReference type="CDD" id="cd08760">
    <property type="entry name" value="Cyt_b561_FRRS1_like"/>
    <property type="match status" value="1"/>
</dbReference>
<sequence length="383" mass="42132">MKFSYNDNSPANVRIPGEEAIRFSYFTRNLNLSADGELYCSADVNISGWSQSKEVFKYDPTQSYYILLASGFTDTQGLLPHKHTFVSTPRLLDADNSVDGFNNSTCGTTKGCFISKKSNAMAVSYKITAPGFMQIQLTMKTAATSSVYLAVGFSLDNSMGNDNVIECSALTGESLSMKFSYNAGKNNVRIKGEETIRAQYFQNETATITDGTLYCSATVDVRGWASSNGQVFTYNENQTYYLLLAAGSALSTSLAQHKITEVSSPRRLSDYGVNSGDGGMSSTTKMRLIKAHAILMLLAWFFFIPTAAMFARFLRASWPTLKPGGMLIWFHVHRTCNTLAIILTIASFICIFTANNWNWTGPGTVLHAYLLEFVVVASIEPLI</sequence>
<dbReference type="InterPro" id="IPR006593">
    <property type="entry name" value="Cyt_b561/ferric_Rdtase_TM"/>
</dbReference>
<dbReference type="PROSITE" id="PS50836">
    <property type="entry name" value="DOMON"/>
    <property type="match status" value="1"/>
</dbReference>
<name>A0A0B1SPA6_OESDE</name>
<dbReference type="OrthoDB" id="5813822at2759"/>
<keyword evidence="3 7" id="KW-0812">Transmembrane</keyword>
<dbReference type="GO" id="GO:0016020">
    <property type="term" value="C:membrane"/>
    <property type="evidence" value="ECO:0007669"/>
    <property type="project" value="UniProtKB-SubCell"/>
</dbReference>
<evidence type="ECO:0000259" key="9">
    <source>
        <dbReference type="PROSITE" id="PS50939"/>
    </source>
</evidence>
<protein>
    <submittedName>
        <fullName evidence="10">DOMON domain protein</fullName>
    </submittedName>
</protein>
<feature type="transmembrane region" description="Helical" evidence="7">
    <location>
        <begin position="293"/>
        <end position="314"/>
    </location>
</feature>
<dbReference type="PROSITE" id="PS50939">
    <property type="entry name" value="CYTOCHROME_B561"/>
    <property type="match status" value="1"/>
</dbReference>
<accession>A0A0B1SPA6</accession>
<dbReference type="InterPro" id="IPR042789">
    <property type="entry name" value="FRRS1L"/>
</dbReference>
<comment type="subcellular location">
    <subcellularLocation>
        <location evidence="1">Membrane</location>
    </subcellularLocation>
</comment>
<dbReference type="Gene3D" id="1.20.120.1770">
    <property type="match status" value="1"/>
</dbReference>
<organism evidence="10 11">
    <name type="scientific">Oesophagostomum dentatum</name>
    <name type="common">Nodular worm</name>
    <dbReference type="NCBI Taxonomy" id="61180"/>
    <lineage>
        <taxon>Eukaryota</taxon>
        <taxon>Metazoa</taxon>
        <taxon>Ecdysozoa</taxon>
        <taxon>Nematoda</taxon>
        <taxon>Chromadorea</taxon>
        <taxon>Rhabditida</taxon>
        <taxon>Rhabditina</taxon>
        <taxon>Rhabditomorpha</taxon>
        <taxon>Strongyloidea</taxon>
        <taxon>Strongylidae</taxon>
        <taxon>Oesophagostomum</taxon>
    </lineage>
</organism>
<evidence type="ECO:0000313" key="10">
    <source>
        <dbReference type="EMBL" id="KHJ85367.1"/>
    </source>
</evidence>
<gene>
    <name evidence="10" type="ORF">OESDEN_14910</name>
</gene>
<evidence type="ECO:0000313" key="11">
    <source>
        <dbReference type="Proteomes" id="UP000053660"/>
    </source>
</evidence>
<feature type="domain" description="Cytochrome b561" evidence="9">
    <location>
        <begin position="256"/>
        <end position="383"/>
    </location>
</feature>
<feature type="transmembrane region" description="Helical" evidence="7">
    <location>
        <begin position="335"/>
        <end position="354"/>
    </location>
</feature>
<dbReference type="PANTHER" id="PTHR46902">
    <property type="entry name" value="DOMON DOMAIN-CONTAINING PROTEIN FRRS1L"/>
    <property type="match status" value="1"/>
</dbReference>
<keyword evidence="4" id="KW-0249">Electron transport</keyword>
<dbReference type="SMART" id="SM00665">
    <property type="entry name" value="B561"/>
    <property type="match status" value="1"/>
</dbReference>
<evidence type="ECO:0000256" key="7">
    <source>
        <dbReference type="SAM" id="Phobius"/>
    </source>
</evidence>
<reference evidence="10 11" key="1">
    <citation type="submission" date="2014-03" db="EMBL/GenBank/DDBJ databases">
        <title>Draft genome of the hookworm Oesophagostomum dentatum.</title>
        <authorList>
            <person name="Mitreva M."/>
        </authorList>
    </citation>
    <scope>NUCLEOTIDE SEQUENCE [LARGE SCALE GENOMIC DNA]</scope>
    <source>
        <strain evidence="10 11">OD-Hann</strain>
    </source>
</reference>
<dbReference type="Proteomes" id="UP000053660">
    <property type="component" value="Unassembled WGS sequence"/>
</dbReference>
<dbReference type="Pfam" id="PF03351">
    <property type="entry name" value="DOMON"/>
    <property type="match status" value="1"/>
</dbReference>
<feature type="domain" description="DOMON" evidence="8">
    <location>
        <begin position="119"/>
        <end position="247"/>
    </location>
</feature>
<evidence type="ECO:0000256" key="3">
    <source>
        <dbReference type="ARBA" id="ARBA00022692"/>
    </source>
</evidence>
<dbReference type="AlphaFoldDB" id="A0A0B1SPA6"/>
<evidence type="ECO:0000256" key="2">
    <source>
        <dbReference type="ARBA" id="ARBA00022448"/>
    </source>
</evidence>
<proteinExistence type="predicted"/>
<dbReference type="GO" id="GO:0099072">
    <property type="term" value="P:regulation of postsynaptic membrane neurotransmitter receptor levels"/>
    <property type="evidence" value="ECO:0007669"/>
    <property type="project" value="TreeGrafter"/>
</dbReference>
<evidence type="ECO:0000256" key="6">
    <source>
        <dbReference type="ARBA" id="ARBA00023136"/>
    </source>
</evidence>
<dbReference type="InterPro" id="IPR005018">
    <property type="entry name" value="DOMON_domain"/>
</dbReference>
<keyword evidence="11" id="KW-1185">Reference proteome</keyword>
<keyword evidence="5 7" id="KW-1133">Transmembrane helix</keyword>
<dbReference type="PANTHER" id="PTHR46902:SF1">
    <property type="entry name" value="DOMON DOMAIN-CONTAINING PROTEIN FRRS1L"/>
    <property type="match status" value="1"/>
</dbReference>
<evidence type="ECO:0000256" key="4">
    <source>
        <dbReference type="ARBA" id="ARBA00022982"/>
    </source>
</evidence>
<evidence type="ECO:0000256" key="1">
    <source>
        <dbReference type="ARBA" id="ARBA00004370"/>
    </source>
</evidence>
<dbReference type="EMBL" id="KN564191">
    <property type="protein sequence ID" value="KHJ85367.1"/>
    <property type="molecule type" value="Genomic_DNA"/>
</dbReference>
<keyword evidence="6 7" id="KW-0472">Membrane</keyword>
<evidence type="ECO:0000256" key="5">
    <source>
        <dbReference type="ARBA" id="ARBA00022989"/>
    </source>
</evidence>
<evidence type="ECO:0000259" key="8">
    <source>
        <dbReference type="PROSITE" id="PS50836"/>
    </source>
</evidence>